<evidence type="ECO:0000256" key="1">
    <source>
        <dbReference type="SAM" id="MobiDB-lite"/>
    </source>
</evidence>
<dbReference type="Proteomes" id="UP000035740">
    <property type="component" value="Unassembled WGS sequence"/>
</dbReference>
<organism evidence="2 3">
    <name type="scientific">Beta vulgaris subsp. vulgaris</name>
    <name type="common">Beet</name>
    <dbReference type="NCBI Taxonomy" id="3555"/>
    <lineage>
        <taxon>Eukaryota</taxon>
        <taxon>Viridiplantae</taxon>
        <taxon>Streptophyta</taxon>
        <taxon>Embryophyta</taxon>
        <taxon>Tracheophyta</taxon>
        <taxon>Spermatophyta</taxon>
        <taxon>Magnoliopsida</taxon>
        <taxon>eudicotyledons</taxon>
        <taxon>Gunneridae</taxon>
        <taxon>Pentapetalae</taxon>
        <taxon>Caryophyllales</taxon>
        <taxon>Chenopodiaceae</taxon>
        <taxon>Betoideae</taxon>
        <taxon>Beta</taxon>
    </lineage>
</organism>
<protein>
    <submittedName>
        <fullName evidence="2">Uncharacterized protein</fullName>
    </submittedName>
</protein>
<gene>
    <name evidence="2" type="ORF">BVRB_5g122880</name>
</gene>
<dbReference type="AlphaFoldDB" id="A0A0J8BA94"/>
<proteinExistence type="predicted"/>
<dbReference type="EMBL" id="KQ090289">
    <property type="protein sequence ID" value="KMS97856.1"/>
    <property type="molecule type" value="Genomic_DNA"/>
</dbReference>
<keyword evidence="3" id="KW-1185">Reference proteome</keyword>
<dbReference type="Gramene" id="KMS97856">
    <property type="protein sequence ID" value="KMS97856"/>
    <property type="gene ID" value="BVRB_5g122880"/>
</dbReference>
<name>A0A0J8BA94_BETVV</name>
<accession>A0A0J8BA94</accession>
<evidence type="ECO:0000313" key="2">
    <source>
        <dbReference type="EMBL" id="KMS97856.1"/>
    </source>
</evidence>
<evidence type="ECO:0000313" key="3">
    <source>
        <dbReference type="Proteomes" id="UP000035740"/>
    </source>
</evidence>
<reference evidence="2 3" key="1">
    <citation type="journal article" date="2014" name="Nature">
        <title>The genome of the recently domesticated crop plant sugar beet (Beta vulgaris).</title>
        <authorList>
            <person name="Dohm J.C."/>
            <person name="Minoche A.E."/>
            <person name="Holtgrawe D."/>
            <person name="Capella-Gutierrez S."/>
            <person name="Zakrzewski F."/>
            <person name="Tafer H."/>
            <person name="Rupp O."/>
            <person name="Sorensen T.R."/>
            <person name="Stracke R."/>
            <person name="Reinhardt R."/>
            <person name="Goesmann A."/>
            <person name="Kraft T."/>
            <person name="Schulz B."/>
            <person name="Stadler P.F."/>
            <person name="Schmidt T."/>
            <person name="Gabaldon T."/>
            <person name="Lehrach H."/>
            <person name="Weisshaar B."/>
            <person name="Himmelbauer H."/>
        </authorList>
    </citation>
    <scope>NUCLEOTIDE SEQUENCE [LARGE SCALE GENOMIC DNA]</scope>
    <source>
        <tissue evidence="2">Taproot</tissue>
    </source>
</reference>
<feature type="region of interest" description="Disordered" evidence="1">
    <location>
        <begin position="1"/>
        <end position="26"/>
    </location>
</feature>
<sequence length="83" mass="9177">MPSRGTPANRRGRPQSVGPNLTSTEGVIINELSKPIRNREEPHSSLAQEKGFARKKISTCVYMSITPLLSSHWYMTTSETGCT</sequence>